<dbReference type="InterPro" id="IPR050701">
    <property type="entry name" value="Histone_Mod_Regulator"/>
</dbReference>
<dbReference type="InterPro" id="IPR019786">
    <property type="entry name" value="Zinc_finger_PHD-type_CS"/>
</dbReference>
<dbReference type="SUPFAM" id="SSF57903">
    <property type="entry name" value="FYVE/PHD zinc finger"/>
    <property type="match status" value="2"/>
</dbReference>
<evidence type="ECO:0000313" key="8">
    <source>
        <dbReference type="EMBL" id="KAF9601388.1"/>
    </source>
</evidence>
<dbReference type="InterPro" id="IPR011011">
    <property type="entry name" value="Znf_FYVE_PHD"/>
</dbReference>
<comment type="caution">
    <text evidence="8">The sequence shown here is derived from an EMBL/GenBank/DDBJ whole genome shotgun (WGS) entry which is preliminary data.</text>
</comment>
<dbReference type="Pfam" id="PF13831">
    <property type="entry name" value="PHD_2"/>
    <property type="match status" value="1"/>
</dbReference>
<feature type="region of interest" description="Disordered" evidence="5">
    <location>
        <begin position="483"/>
        <end position="594"/>
    </location>
</feature>
<keyword evidence="1" id="KW-0479">Metal-binding</keyword>
<dbReference type="SMART" id="SM00249">
    <property type="entry name" value="PHD"/>
    <property type="match status" value="4"/>
</dbReference>
<keyword evidence="9" id="KW-1185">Reference proteome</keyword>
<protein>
    <recommendedName>
        <fullName evidence="10">PHD finger family protein</fullName>
    </recommendedName>
</protein>
<feature type="compositionally biased region" description="Polar residues" evidence="5">
    <location>
        <begin position="483"/>
        <end position="505"/>
    </location>
</feature>
<proteinExistence type="predicted"/>
<feature type="domain" description="PHD-type" evidence="6">
    <location>
        <begin position="1087"/>
        <end position="1136"/>
    </location>
</feature>
<feature type="compositionally biased region" description="Polar residues" evidence="5">
    <location>
        <begin position="776"/>
        <end position="789"/>
    </location>
</feature>
<evidence type="ECO:0000313" key="9">
    <source>
        <dbReference type="Proteomes" id="UP000631114"/>
    </source>
</evidence>
<feature type="region of interest" description="Disordered" evidence="5">
    <location>
        <begin position="1396"/>
        <end position="1447"/>
    </location>
</feature>
<dbReference type="Proteomes" id="UP000631114">
    <property type="component" value="Unassembled WGS sequence"/>
</dbReference>
<evidence type="ECO:0000256" key="4">
    <source>
        <dbReference type="PROSITE-ProRule" id="PRU00146"/>
    </source>
</evidence>
<feature type="domain" description="PHD-type" evidence="7">
    <location>
        <begin position="1156"/>
        <end position="1265"/>
    </location>
</feature>
<feature type="domain" description="PHD-type" evidence="6">
    <location>
        <begin position="296"/>
        <end position="347"/>
    </location>
</feature>
<organism evidence="8 9">
    <name type="scientific">Coptis chinensis</name>
    <dbReference type="NCBI Taxonomy" id="261450"/>
    <lineage>
        <taxon>Eukaryota</taxon>
        <taxon>Viridiplantae</taxon>
        <taxon>Streptophyta</taxon>
        <taxon>Embryophyta</taxon>
        <taxon>Tracheophyta</taxon>
        <taxon>Spermatophyta</taxon>
        <taxon>Magnoliopsida</taxon>
        <taxon>Ranunculales</taxon>
        <taxon>Ranunculaceae</taxon>
        <taxon>Coptidoideae</taxon>
        <taxon>Coptis</taxon>
    </lineage>
</organism>
<feature type="compositionally biased region" description="Polar residues" evidence="5">
    <location>
        <begin position="531"/>
        <end position="552"/>
    </location>
</feature>
<feature type="region of interest" description="Disordered" evidence="5">
    <location>
        <begin position="767"/>
        <end position="831"/>
    </location>
</feature>
<evidence type="ECO:0000259" key="7">
    <source>
        <dbReference type="PROSITE" id="PS51805"/>
    </source>
</evidence>
<dbReference type="GO" id="GO:0008270">
    <property type="term" value="F:zinc ion binding"/>
    <property type="evidence" value="ECO:0007669"/>
    <property type="project" value="UniProtKB-KW"/>
</dbReference>
<dbReference type="OrthoDB" id="20839at2759"/>
<dbReference type="CDD" id="cd15571">
    <property type="entry name" value="ePHD"/>
    <property type="match status" value="1"/>
</dbReference>
<dbReference type="InterPro" id="IPR019787">
    <property type="entry name" value="Znf_PHD-finger"/>
</dbReference>
<dbReference type="InterPro" id="IPR001965">
    <property type="entry name" value="Znf_PHD"/>
</dbReference>
<dbReference type="InterPro" id="IPR013083">
    <property type="entry name" value="Znf_RING/FYVE/PHD"/>
</dbReference>
<accession>A0A835LMS5</accession>
<evidence type="ECO:0000256" key="1">
    <source>
        <dbReference type="ARBA" id="ARBA00022723"/>
    </source>
</evidence>
<dbReference type="PROSITE" id="PS50016">
    <property type="entry name" value="ZF_PHD_2"/>
    <property type="match status" value="2"/>
</dbReference>
<feature type="region of interest" description="Disordered" evidence="5">
    <location>
        <begin position="34"/>
        <end position="53"/>
    </location>
</feature>
<dbReference type="InterPro" id="IPR034732">
    <property type="entry name" value="EPHD"/>
</dbReference>
<keyword evidence="2 4" id="KW-0863">Zinc-finger</keyword>
<feature type="compositionally biased region" description="Polar residues" evidence="5">
    <location>
        <begin position="800"/>
        <end position="809"/>
    </location>
</feature>
<dbReference type="PROSITE" id="PS51805">
    <property type="entry name" value="EPHD"/>
    <property type="match status" value="2"/>
</dbReference>
<dbReference type="PROSITE" id="PS01359">
    <property type="entry name" value="ZF_PHD_1"/>
    <property type="match status" value="1"/>
</dbReference>
<reference evidence="8 9" key="1">
    <citation type="submission" date="2020-10" db="EMBL/GenBank/DDBJ databases">
        <title>The Coptis chinensis genome and diversification of protoberbering-type alkaloids.</title>
        <authorList>
            <person name="Wang B."/>
            <person name="Shu S."/>
            <person name="Song C."/>
            <person name="Liu Y."/>
        </authorList>
    </citation>
    <scope>NUCLEOTIDE SEQUENCE [LARGE SCALE GENOMIC DNA]</scope>
    <source>
        <strain evidence="8">HL-2020</strain>
        <tissue evidence="8">Leaf</tissue>
    </source>
</reference>
<sequence>MIENRCQLQNNMMMMGRGIETGCGPITISKVSLKRPQQQHKEHKEEEEEEVDNNNNKKIDFFEQARKALSEKCLYDSEEVLNSSRVTTLPVGLSELLSKAGGSSHHKRRKKSGAHLNLNLNLDLQSGGNHHKVRGSTSSKGRNNIWVETEDYFRPLELKDIDVLFDKSSFCSLVSDSCFTLRSSSSSSLGENASVGEVVEGGLESRDVVVVKEEKGNEQRLMEIDGAEGNVGDLKESEGCSNSTECSSSSSIEWLLGARDKILLASERPSKKRTKLGSEAGLDRLRLVCPSEGYDSPVCHVCCLGDLGEQANQLLVCDSCKVTVHQKCYGVEELSDGVWLCSWCQYCSENGVELISTPCLLCPKAGGALKPVASGNAGSKSSVPVKFVHLFCSQWMPEVYVEDTRKMEPIMNVEGINDKKKKLICHVCKVKCGACIRCTEGICRTSFHPICAREAKHRMEIWGKTGDETVELKAFCSKHSDIQENSIQQSDNHPSVPTDCDSSSVKLPVNKPHKLKFGRKNGDKNMVLVPSSDTISTEPGNSEISSEQNSVVPKSETKPESECRDARSSFSVETADEIDEEKTPKGTGNCDTMASDSLDSVQVLKKLVDRGKAILSDVASEIGISSDLLATTLAGDLPSNIPDLRCKIVQWLRSHAYMGRVQSESSFAISFKAMAGPDGYNVVAVEGDNNSNTVSLKLTPPRIPSSNIWILKDKKVLCSKGTDVQLNDNAIGIGETNVHALVPNGDIKEFANGNGSLFLDGNSCCKDKDDKEKVSSEPSGYQELSSSIEQAVRPQVELANGSSYENDQANAVDDSVRDGSTNTSGEHPVSSVDLVTPVAPNLLTAESASSSFIHPFIQKRLMQLQSGGLVAQKMINFDSNGVKERESFNVLSKNSGCCSPCADPDHTSSDLKLEQLVEAKRMEILELSPEDEVEGEIVYLQNKLIDRAVTSRRFSDDLVFRAIKALPGELDAERKRRWDSVLVNQYLCSLKEAKKQGRKERRHKEAQAVLAAATAAAAASSRISSFRKDSNDEMGHQELNAFGGRTPLHSQLMPRAKETLSRLAVGRVPSEKPSDVFQLKSVLNEHQQLCDICRRSETMLNPIIVCCNCKVSVHFGCYRGVKDHIGPWYCELCEELFPFGSPRSLSIHSREKSAVAAQCGLCGGSTGAFRKSTDGQWVHAFCAEWLLESAFRRGQANLVEGMETILKAREVCCICCRKIGLCIKCNYGNCQSTFHPSCARNAGFYMHVKTGGGKLQHKAYCDKHSLEQKEKVESQQHGPEELKAVKQIRVELERVRLLCERIIKREKVKVVAYGRKRELVICSHNILASKRDSVAFSVLVRSPFFLPDVSSESATTSLRGHVDDNKSCSDAMQRSEDITVDSALSGKRRVICPVQMDIDQRTDDSSTSQQFDAIKPTDRPLSSGKQLPQRPESINSRNLTDDEERSKLRKYTETFQKELVMTSDQASVQNQRLPKGFAYVPIVCLPKEKPAHCERGSDELLGPDG</sequence>
<dbReference type="Gene3D" id="3.30.40.10">
    <property type="entry name" value="Zinc/RING finger domain, C3HC4 (zinc finger)"/>
    <property type="match status" value="4"/>
</dbReference>
<dbReference type="PANTHER" id="PTHR13793:SF107">
    <property type="entry name" value="BROMODOMAIN-CONTAINING PROTEIN HOMOLOG"/>
    <property type="match status" value="1"/>
</dbReference>
<keyword evidence="3" id="KW-0862">Zinc</keyword>
<dbReference type="PANTHER" id="PTHR13793">
    <property type="entry name" value="PHD FINGER PROTEINS"/>
    <property type="match status" value="1"/>
</dbReference>
<evidence type="ECO:0000256" key="3">
    <source>
        <dbReference type="ARBA" id="ARBA00022833"/>
    </source>
</evidence>
<evidence type="ECO:0000259" key="6">
    <source>
        <dbReference type="PROSITE" id="PS50016"/>
    </source>
</evidence>
<evidence type="ECO:0000256" key="5">
    <source>
        <dbReference type="SAM" id="MobiDB-lite"/>
    </source>
</evidence>
<evidence type="ECO:0000256" key="2">
    <source>
        <dbReference type="ARBA" id="ARBA00022771"/>
    </source>
</evidence>
<dbReference type="Pfam" id="PF13832">
    <property type="entry name" value="zf-HC5HC2H_2"/>
    <property type="match status" value="2"/>
</dbReference>
<dbReference type="EMBL" id="JADFTS010000006">
    <property type="protein sequence ID" value="KAF9601388.1"/>
    <property type="molecule type" value="Genomic_DNA"/>
</dbReference>
<dbReference type="GO" id="GO:0006357">
    <property type="term" value="P:regulation of transcription by RNA polymerase II"/>
    <property type="evidence" value="ECO:0007669"/>
    <property type="project" value="TreeGrafter"/>
</dbReference>
<name>A0A835LMS5_9MAGN</name>
<feature type="compositionally biased region" description="Basic and acidic residues" evidence="5">
    <location>
        <begin position="555"/>
        <end position="567"/>
    </location>
</feature>
<evidence type="ECO:0008006" key="10">
    <source>
        <dbReference type="Google" id="ProtNLM"/>
    </source>
</evidence>
<feature type="domain" description="PHD-type" evidence="7">
    <location>
        <begin position="356"/>
        <end position="480"/>
    </location>
</feature>
<gene>
    <name evidence="8" type="ORF">IFM89_019241</name>
</gene>